<dbReference type="EMBL" id="OX451739">
    <property type="protein sequence ID" value="CAI8608079.1"/>
    <property type="molecule type" value="Genomic_DNA"/>
</dbReference>
<dbReference type="Pfam" id="PF13963">
    <property type="entry name" value="Transpos_assoc"/>
    <property type="match status" value="1"/>
</dbReference>
<proteinExistence type="predicted"/>
<reference evidence="4 5" key="1">
    <citation type="submission" date="2023-01" db="EMBL/GenBank/DDBJ databases">
        <authorList>
            <person name="Kreplak J."/>
        </authorList>
    </citation>
    <scope>NUCLEOTIDE SEQUENCE [LARGE SCALE GENOMIC DNA]</scope>
</reference>
<evidence type="ECO:0000313" key="5">
    <source>
        <dbReference type="Proteomes" id="UP001157006"/>
    </source>
</evidence>
<evidence type="ECO:0000259" key="1">
    <source>
        <dbReference type="Pfam" id="PF13952"/>
    </source>
</evidence>
<keyword evidence="5" id="KW-1185">Reference proteome</keyword>
<name>A0AAV1AGD7_VICFA</name>
<feature type="domain" description="Transposase-associated" evidence="3">
    <location>
        <begin position="3"/>
        <end position="75"/>
    </location>
</feature>
<dbReference type="Pfam" id="PF02992">
    <property type="entry name" value="Transposase_21"/>
    <property type="match status" value="1"/>
</dbReference>
<dbReference type="InterPro" id="IPR025452">
    <property type="entry name" value="DUF4218"/>
</dbReference>
<dbReference type="PANTHER" id="PTHR48258">
    <property type="entry name" value="DUF4218 DOMAIN-CONTAINING PROTEIN-RELATED"/>
    <property type="match status" value="1"/>
</dbReference>
<dbReference type="AlphaFoldDB" id="A0AAV1AGD7"/>
<feature type="domain" description="DUF4218" evidence="2">
    <location>
        <begin position="419"/>
        <end position="486"/>
    </location>
</feature>
<dbReference type="Pfam" id="PF13952">
    <property type="entry name" value="DUF4216"/>
    <property type="match status" value="1"/>
</dbReference>
<protein>
    <recommendedName>
        <fullName evidence="6">Transposase-associated domain-containing protein</fullName>
    </recommendedName>
</protein>
<dbReference type="PANTHER" id="PTHR48258:SF12">
    <property type="entry name" value="TRANSPOSON PROTEIN, CACTA, EN_SPM SUB-CLASS"/>
    <property type="match status" value="1"/>
</dbReference>
<dbReference type="Proteomes" id="UP001157006">
    <property type="component" value="Chromosome 4"/>
</dbReference>
<evidence type="ECO:0000259" key="3">
    <source>
        <dbReference type="Pfam" id="PF13963"/>
    </source>
</evidence>
<feature type="domain" description="DUF4216" evidence="1">
    <location>
        <begin position="668"/>
        <end position="740"/>
    </location>
</feature>
<accession>A0AAV1AGD7</accession>
<dbReference type="InterPro" id="IPR029480">
    <property type="entry name" value="Transpos_assoc"/>
</dbReference>
<dbReference type="Pfam" id="PF13960">
    <property type="entry name" value="DUF4218"/>
    <property type="match status" value="1"/>
</dbReference>
<evidence type="ECO:0000259" key="2">
    <source>
        <dbReference type="Pfam" id="PF13960"/>
    </source>
</evidence>
<evidence type="ECO:0008006" key="6">
    <source>
        <dbReference type="Google" id="ProtNLM"/>
    </source>
</evidence>
<organism evidence="4 5">
    <name type="scientific">Vicia faba</name>
    <name type="common">Broad bean</name>
    <name type="synonym">Faba vulgaris</name>
    <dbReference type="NCBI Taxonomy" id="3906"/>
    <lineage>
        <taxon>Eukaryota</taxon>
        <taxon>Viridiplantae</taxon>
        <taxon>Streptophyta</taxon>
        <taxon>Embryophyta</taxon>
        <taxon>Tracheophyta</taxon>
        <taxon>Spermatophyta</taxon>
        <taxon>Magnoliopsida</taxon>
        <taxon>eudicotyledons</taxon>
        <taxon>Gunneridae</taxon>
        <taxon>Pentapetalae</taxon>
        <taxon>rosids</taxon>
        <taxon>fabids</taxon>
        <taxon>Fabales</taxon>
        <taxon>Fabaceae</taxon>
        <taxon>Papilionoideae</taxon>
        <taxon>50 kb inversion clade</taxon>
        <taxon>NPAAA clade</taxon>
        <taxon>Hologalegina</taxon>
        <taxon>IRL clade</taxon>
        <taxon>Fabeae</taxon>
        <taxon>Vicia</taxon>
    </lineage>
</organism>
<dbReference type="InterPro" id="IPR004242">
    <property type="entry name" value="Transposase_21"/>
</dbReference>
<dbReference type="InterPro" id="IPR025312">
    <property type="entry name" value="DUF4216"/>
</dbReference>
<gene>
    <name evidence="4" type="ORF">VFH_IV067440</name>
</gene>
<sequence length="789" mass="91147">MDKSWIIKPQSSIAYQKGIQEFIDFAFKGAKENDVVICPCKRCGFRKLKSRSDMFDHLSWSPFPQGYTMWIHHGESFVRSSTISPSTTPSMVEDTNIVEEPIQNMINDAFGVYGNHANEIPSASNLEIEQEDYVMPSSTQERNEAKEYYELAREGEQPLYEGCRRYSRLSFLVKLYHIKCLCGLSEKAMTMILELIKDAFEYANIPSSFYEAKKSITKLGLNYIKIPACPNGCMLYWGEDEERETCKNCNTSKWKTNEDVSVKKKKKKIPAKELWTSGVDTYDSFKKEMFKLHANLMWTISDFPGLGSLSGWNTYTGLACPSCNFQTTPLRLKASRKWCFMGHRRFLDRRHRFRLNKIRFNGEQEMRSPQRTLSGHEVFEKVKDVEVIFGKKAVKEKSVKRTREEQPIVGDSTQCDPTKEVKLGGPVHYRWMYPVERYLGKLKSYVRNKAKPEGSIAEGYRFEEILTFCSRYLENIETRWNQPGRVDDDPIDDIQTASRVAELFPRVGKPVGGSSYYTLTPTEKLQAHRHVLTNCPIVDDYLKQFRSFTQNQMRRSQRSATEIDKKVHKEFAHWFSNRIRNNLDNIHGPDKDVLISLAHGPFDKVKRFTTFNVNGFKFRTLERDNLLKTQNSGVFGMFGTRSYSSNSDTQMRFGGVPYYGRLIDIIMLSYDGFTVPMFKCEWANTINPRGIKIDKLGFTSINFARLLHTSEHEDNEPYIQASEAHMVFYVDDESEQGWSIPVHLKPRDLYDMGGNDEIMTPIEPYPSQNLEQIFSNDDLGTSAANDDNS</sequence>
<evidence type="ECO:0000313" key="4">
    <source>
        <dbReference type="EMBL" id="CAI8608079.1"/>
    </source>
</evidence>